<dbReference type="EMBL" id="DRLD01000396">
    <property type="protein sequence ID" value="HED11812.1"/>
    <property type="molecule type" value="Genomic_DNA"/>
</dbReference>
<name>A0A7V1LQF5_CALAY</name>
<evidence type="ECO:0008006" key="3">
    <source>
        <dbReference type="Google" id="ProtNLM"/>
    </source>
</evidence>
<evidence type="ECO:0000313" key="2">
    <source>
        <dbReference type="EMBL" id="HED11812.1"/>
    </source>
</evidence>
<dbReference type="AlphaFoldDB" id="A0A7V1LQF5"/>
<gene>
    <name evidence="2" type="ORF">ENJ10_14055</name>
</gene>
<feature type="chain" id="PRO_5031009585" description="Tetratricopeptide repeat protein" evidence="1">
    <location>
        <begin position="20"/>
        <end position="508"/>
    </location>
</feature>
<evidence type="ECO:0000256" key="1">
    <source>
        <dbReference type="SAM" id="SignalP"/>
    </source>
</evidence>
<proteinExistence type="predicted"/>
<sequence>MKKVINLIILILAMQSVLAAQVIDAGKIERNLRQLDRKIVAAQALARQYDNPRAINLLQKARGELSAAYNFFSRAKNARPSERIPLLIKARNRFRIAESIVGQVTRLLLLKPAAQIRTELDRLIHQADLKLSQQSFNQESRYFLQKARAFLEKANKDFQDNRFLRGHENLRVARYFAEKALEFARAPDGQGGSGGDYESWFKNLKILLSRVTVKDSEKGVNAELYNNAQTFMRKAEENYKRGNTRQALTQLKLAERLVYRLIDMDESARDSGRQLQTNLQSLSQYLRSVYNEARTEDTRGMRWLKKAEQLYRAAQNDYDKKRYKSARRNINLSQRLALKAYGSFTQTGREAGEQETLKRRFDDIQALITLQEQRLKSGKNSQMQSLHEQGRALFRAAEKSWQQGDHVRARYQLNLSLRLLNRVERLSRAPETADMDAAAFDQDLQRLRNIVRRFQQNNAVSAPNKIKINTLDKLLSQAQKQADRGERIAAREMLTVVQNQIRHLLDSE</sequence>
<protein>
    <recommendedName>
        <fullName evidence="3">Tetratricopeptide repeat protein</fullName>
    </recommendedName>
</protein>
<comment type="caution">
    <text evidence="2">The sequence shown here is derived from an EMBL/GenBank/DDBJ whole genome shotgun (WGS) entry which is preliminary data.</text>
</comment>
<accession>A0A7V1LQF5</accession>
<feature type="signal peptide" evidence="1">
    <location>
        <begin position="1"/>
        <end position="19"/>
    </location>
</feature>
<organism evidence="2">
    <name type="scientific">Caldithrix abyssi</name>
    <dbReference type="NCBI Taxonomy" id="187145"/>
    <lineage>
        <taxon>Bacteria</taxon>
        <taxon>Pseudomonadati</taxon>
        <taxon>Calditrichota</taxon>
        <taxon>Calditrichia</taxon>
        <taxon>Calditrichales</taxon>
        <taxon>Calditrichaceae</taxon>
        <taxon>Caldithrix</taxon>
    </lineage>
</organism>
<dbReference type="Proteomes" id="UP000886005">
    <property type="component" value="Unassembled WGS sequence"/>
</dbReference>
<keyword evidence="1" id="KW-0732">Signal</keyword>
<reference evidence="2" key="1">
    <citation type="journal article" date="2020" name="mSystems">
        <title>Genome- and Community-Level Interaction Insights into Carbon Utilization and Element Cycling Functions of Hydrothermarchaeota in Hydrothermal Sediment.</title>
        <authorList>
            <person name="Zhou Z."/>
            <person name="Liu Y."/>
            <person name="Xu W."/>
            <person name="Pan J."/>
            <person name="Luo Z.H."/>
            <person name="Li M."/>
        </authorList>
    </citation>
    <scope>NUCLEOTIDE SEQUENCE [LARGE SCALE GENOMIC DNA]</scope>
    <source>
        <strain evidence="2">HyVt-456</strain>
    </source>
</reference>